<feature type="region of interest" description="Disordered" evidence="17">
    <location>
        <begin position="1588"/>
        <end position="1667"/>
    </location>
</feature>
<proteinExistence type="inferred from homology"/>
<dbReference type="InterPro" id="IPR001245">
    <property type="entry name" value="Ser-Thr/Tyr_kinase_cat_dom"/>
</dbReference>
<feature type="region of interest" description="Disordered" evidence="17">
    <location>
        <begin position="829"/>
        <end position="859"/>
    </location>
</feature>
<evidence type="ECO:0000256" key="3">
    <source>
        <dbReference type="ARBA" id="ARBA00022475"/>
    </source>
</evidence>
<feature type="compositionally biased region" description="Basic and acidic residues" evidence="17">
    <location>
        <begin position="1187"/>
        <end position="1205"/>
    </location>
</feature>
<feature type="compositionally biased region" description="Low complexity" evidence="17">
    <location>
        <begin position="1009"/>
        <end position="1025"/>
    </location>
</feature>
<feature type="compositionally biased region" description="Polar residues" evidence="17">
    <location>
        <begin position="1391"/>
        <end position="1406"/>
    </location>
</feature>
<accession>A0ABR2HAL0</accession>
<feature type="compositionally biased region" description="Low complexity" evidence="17">
    <location>
        <begin position="1467"/>
        <end position="1477"/>
    </location>
</feature>
<keyword evidence="6" id="KW-0732">Signal</keyword>
<dbReference type="InterPro" id="IPR011990">
    <property type="entry name" value="TPR-like_helical_dom_sf"/>
</dbReference>
<evidence type="ECO:0000256" key="14">
    <source>
        <dbReference type="ARBA" id="ARBA00023170"/>
    </source>
</evidence>
<dbReference type="Proteomes" id="UP001470230">
    <property type="component" value="Unassembled WGS sequence"/>
</dbReference>
<feature type="compositionally biased region" description="Polar residues" evidence="17">
    <location>
        <begin position="1206"/>
        <end position="1219"/>
    </location>
</feature>
<feature type="compositionally biased region" description="Basic and acidic residues" evidence="17">
    <location>
        <begin position="1407"/>
        <end position="1424"/>
    </location>
</feature>
<keyword evidence="20" id="KW-1185">Reference proteome</keyword>
<evidence type="ECO:0000313" key="19">
    <source>
        <dbReference type="EMBL" id="KAK8843265.1"/>
    </source>
</evidence>
<evidence type="ECO:0000256" key="7">
    <source>
        <dbReference type="ARBA" id="ARBA00022741"/>
    </source>
</evidence>
<dbReference type="Gene3D" id="1.10.510.10">
    <property type="entry name" value="Transferase(Phosphotransferase) domain 1"/>
    <property type="match status" value="1"/>
</dbReference>
<protein>
    <recommendedName>
        <fullName evidence="2">receptor protein-tyrosine kinase</fullName>
        <ecNumber evidence="2">2.7.10.1</ecNumber>
    </recommendedName>
</protein>
<sequence length="2511" mass="280210">MAMKKSSKSKEYIFKTFLYNCASPKDQKIIAQTFSEISAIKNQYIKSYNKCSFSSFEPKFNPTFSMEYISLDTLEKVIKSMDFYTKWSIADIMNCLFAVSEGMLFLHNHLICHGNLCASNVIVDEAKQSYLIDFGLYPIKKLYIPQNEIVKKEYRDSRTNNECPTKSNDVYSYGILVIQIFLCFKGRKQEEEIQKFIHYEETKKFDIFPKIFKEMIPRCIDKQLTFKQIQEMYQDESYIIENIHQHVSGLYQKFIQLNYLENLASMNNRNALNKLGKMYEKGILKDENNQKALFYYKKLADLGNSDGQNKYGMLLLHNSDSEQKKLGLFYLQKSANQGNVRGMCNYGVLLLKGSVIERNIELAEVFLKKSAEFGYSRAIVEYGNSLLQNNPTPQRILKGLECIRSGMDKNNAEAYYLYGILLQNGELIGKNEKLAMEHFKVSADLGYHKAMLQYALGNLKGIGIDINKKVAFRYFKLAAEKGNKKAIKIVNKLESKLPYKVKIGKQESTIEEFESVSDKSEGITENFDDISDESENNKEGLQNHKNQNIIVKKSLSSGVTKEVIQSNIRIHTIKSSSLNISSELKSIESQSSDIFPFSSNSEQKSHNKSIQTESKEGGSLVYHSKPKVESSEPNGPKVIYFSHPSITEEKRTTNSEPSKLQTDDTNLRKNEIPTPQIIYCSPIQNSVIVDSTKEQSGNKSLNNKTQTDNLKSTNSTKKSLPKSDTQSNSALYLSKPIEQTILSKNNNNLPEPILQTKNSDLSSLKLNDKEQISQSLQSQPEKPKLITVQLQNLTMKSDNSKPLVSNQNSQNENINEISTQYSSRLPCIRLPPSQVSTNNEPASSNSKSQKTEEKFVKHKTDATDSYLKLDSPNKQETTTTINAQNPISLQSLINRSDKSSLPIPITITEKETQNTNSLNPQPKVKLITKDDFPATLNTNPKNNRSLINLSKETSNKNTSKTNPPAENPISLQSMINKSSDSTSFTSQSKPQSSKASSSKQNIKTQDTNSLLSQSSSKLGSKSEQSTVPKTEVKDNHSLLNITKKTNENIRENNKITSIINQPVQNLNSLFSLSNEYLHQSKSLSQSQKFEESSELNKKYSNTLELKADLQKKDLSTKSINNNLYKKSSHQNQNSESTVLQSKDHTNISEQLQSNKLDQNSHSLLNPSSKTDNSSSLAQNTNSNSKNTDSKTKTENVKQNKSKLDKNTLNNDSLKSQPSSKLDRKDEKLIKTKNDAKENHSLLNLADKTDNNKLNTSSQDLYSLLSLAMESDKSSSQSQSNSQSHDIGSSLLKSDIKAQNINQLSSQSDTKVQDNDKPSKVNKPDLKDGHSLIDLIKESDNKNSNESAPKANASAQDSYSLLSLAMESDESSLPSQSNSQSREFETSILKSNVKAQNINPLPSQSDTKVQDKDKPSKVNKPDLKGGHSLINLIKESDNKSSNLSAPKTNASAQDSYSLLSLAMESDESSLPSQSNSQSHEFEKSILKPRNEFHNNDSLQSKSNNTTSLLSLAIDSDVPNSTISDSHKQIHEKNSSFTNSNMINQNSHSLLSLDKKQDESNSQKSGSSKQKPETQQENSYPLLNLAIDSDESSSTSYQIDSQPEKTSSLLSSSDIGTQKIRNLNTQNDNSNSLLSLANPSNNSNLNPSHENAQMKEPDLQQAHTEAQEQKSYSLLSLAMDSDDSQPLSQTNDPNSSYNRQKANKYHFNEDTPPDELYSIFKEFKKEFKKEYYNPNLKDKKDKNEFRLFQYENKFIQTNNPQIIYKYAKLYKNDEENKESQEKSMNYFHIAAILGNSKAQAYYGLCLQKGIGVIKDLRLGAKFLKKSAEQGNLNAMNSYGITLFKGIGIDANKEEGLKLLKEAADRGFPESQYQYGLLEEDPFLSHQYIEMAVQNHFTKALFYYAKDFMEGHGVNRDVQKALELFHELYETEKSNKVLTRLIVYLKQIDISLAIPYMKLLADSDDNTKILQKHREQFEYGLELFKGEHVERNIEESIKYLIKSNQIIKIRDEYPEIFAYMPHDFSKVKNEIHRFLKRNGSIDENEQELINNSIKGNIEDTFRAATIIESTGDFDTANFFYEIAADSNHAEASHILGGHYLNGTHGLAKDEEKGNKYINRFLRLTNNGNSLLNENQTSLHAPIMTDKNMLTCEITLSLQPDQTIKGIIEVNENESKINLKESKYLLNTNNSPRLGRSSYESGKPIKSLPHKISFIRSAGTYYLHVLLVDVNGNGKEIMSEGIVTKGFTKTFDYTGQVECVKLSPGTYKLEVWGAEGGKNDKYTKTAGKGGYSTGLLKVTSKTKLFIHVGESPFGTKGGWNGGGSGSKGNTTNGAGGGGATDISLHGEKDSSNWNTSDHLYSRIIVAGGGGGSGNDEFLEYYGGFGGGTTGQCCGYGPPGNEGTQTGAGMPNQFSKGQDFGIGGSHNGYTSSGGGGGWYGGGAPGNSMCFAGGSGGSGYVYNSNTASNYPHGCKLTNAFFLANSRTISGDQEIPNPRSNSNEIGHSGHGYARIIRQ</sequence>
<dbReference type="SMART" id="SM00220">
    <property type="entry name" value="S_TKc"/>
    <property type="match status" value="1"/>
</dbReference>
<keyword evidence="7" id="KW-0547">Nucleotide-binding</keyword>
<feature type="compositionally biased region" description="Polar residues" evidence="17">
    <location>
        <begin position="935"/>
        <end position="977"/>
    </location>
</feature>
<keyword evidence="4" id="KW-0808">Transferase</keyword>
<keyword evidence="14" id="KW-0675">Receptor</keyword>
<feature type="compositionally biased region" description="Polar residues" evidence="17">
    <location>
        <begin position="833"/>
        <end position="848"/>
    </location>
</feature>
<keyword evidence="13" id="KW-1015">Disulfide bond</keyword>
<feature type="region of interest" description="Disordered" evidence="17">
    <location>
        <begin position="595"/>
        <end position="671"/>
    </location>
</feature>
<feature type="compositionally biased region" description="Polar residues" evidence="17">
    <location>
        <begin position="597"/>
        <end position="612"/>
    </location>
</feature>
<evidence type="ECO:0000256" key="2">
    <source>
        <dbReference type="ARBA" id="ARBA00011902"/>
    </source>
</evidence>
<evidence type="ECO:0000259" key="18">
    <source>
        <dbReference type="PROSITE" id="PS50011"/>
    </source>
</evidence>
<feature type="region of interest" description="Disordered" evidence="17">
    <location>
        <begin position="1122"/>
        <end position="1141"/>
    </location>
</feature>
<evidence type="ECO:0000256" key="8">
    <source>
        <dbReference type="ARBA" id="ARBA00022777"/>
    </source>
</evidence>
<feature type="compositionally biased region" description="Basic and acidic residues" evidence="17">
    <location>
        <begin position="849"/>
        <end position="859"/>
    </location>
</feature>
<feature type="region of interest" description="Disordered" evidence="17">
    <location>
        <begin position="1153"/>
        <end position="1226"/>
    </location>
</feature>
<keyword evidence="8" id="KW-0418">Kinase</keyword>
<dbReference type="SUPFAM" id="SSF56112">
    <property type="entry name" value="Protein kinase-like (PK-like)"/>
    <property type="match status" value="1"/>
</dbReference>
<feature type="compositionally biased region" description="Gly residues" evidence="17">
    <location>
        <begin position="2312"/>
        <end position="2322"/>
    </location>
</feature>
<keyword evidence="12" id="KW-0829">Tyrosine-protein kinase</keyword>
<keyword evidence="9" id="KW-0067">ATP-binding</keyword>
<evidence type="ECO:0000313" key="20">
    <source>
        <dbReference type="Proteomes" id="UP001470230"/>
    </source>
</evidence>
<feature type="region of interest" description="Disordered" evidence="17">
    <location>
        <begin position="1391"/>
        <end position="1426"/>
    </location>
</feature>
<comment type="subcellular location">
    <subcellularLocation>
        <location evidence="1">Cell membrane</location>
        <topology evidence="1">Single-pass type I membrane protein</topology>
    </subcellularLocation>
</comment>
<organism evidence="19 20">
    <name type="scientific">Tritrichomonas musculus</name>
    <dbReference type="NCBI Taxonomy" id="1915356"/>
    <lineage>
        <taxon>Eukaryota</taxon>
        <taxon>Metamonada</taxon>
        <taxon>Parabasalia</taxon>
        <taxon>Tritrichomonadida</taxon>
        <taxon>Tritrichomonadidae</taxon>
        <taxon>Tritrichomonas</taxon>
    </lineage>
</organism>
<dbReference type="SUPFAM" id="SSF81901">
    <property type="entry name" value="HCP-like"/>
    <property type="match status" value="3"/>
</dbReference>
<evidence type="ECO:0000256" key="16">
    <source>
        <dbReference type="ARBA" id="ARBA00038101"/>
    </source>
</evidence>
<feature type="compositionally biased region" description="Basic and acidic residues" evidence="17">
    <location>
        <begin position="1310"/>
        <end position="1329"/>
    </location>
</feature>
<dbReference type="EMBL" id="JAPFFF010000035">
    <property type="protein sequence ID" value="KAK8843265.1"/>
    <property type="molecule type" value="Genomic_DNA"/>
</dbReference>
<feature type="region of interest" description="Disordered" evidence="17">
    <location>
        <begin position="1462"/>
        <end position="1481"/>
    </location>
</feature>
<dbReference type="Pfam" id="PF07714">
    <property type="entry name" value="PK_Tyr_Ser-Thr"/>
    <property type="match status" value="1"/>
</dbReference>
<feature type="compositionally biased region" description="Polar residues" evidence="17">
    <location>
        <begin position="1590"/>
        <end position="1619"/>
    </location>
</feature>
<feature type="region of interest" description="Disordered" evidence="17">
    <location>
        <begin position="2312"/>
        <end position="2347"/>
    </location>
</feature>
<feature type="compositionally biased region" description="Low complexity" evidence="17">
    <location>
        <begin position="1620"/>
        <end position="1644"/>
    </location>
</feature>
<evidence type="ECO:0000256" key="10">
    <source>
        <dbReference type="ARBA" id="ARBA00022989"/>
    </source>
</evidence>
<evidence type="ECO:0000256" key="1">
    <source>
        <dbReference type="ARBA" id="ARBA00004251"/>
    </source>
</evidence>
<dbReference type="PANTHER" id="PTHR11102">
    <property type="entry name" value="SEL-1-LIKE PROTEIN"/>
    <property type="match status" value="1"/>
</dbReference>
<dbReference type="InterPro" id="IPR006597">
    <property type="entry name" value="Sel1-like"/>
</dbReference>
<feature type="domain" description="Protein kinase" evidence="18">
    <location>
        <begin position="1"/>
        <end position="239"/>
    </location>
</feature>
<dbReference type="Pfam" id="PF12810">
    <property type="entry name" value="ALK_LTK_GRD"/>
    <property type="match status" value="1"/>
</dbReference>
<dbReference type="InterPro" id="IPR000719">
    <property type="entry name" value="Prot_kinase_dom"/>
</dbReference>
<evidence type="ECO:0000256" key="12">
    <source>
        <dbReference type="ARBA" id="ARBA00023137"/>
    </source>
</evidence>
<dbReference type="Gene3D" id="1.25.40.10">
    <property type="entry name" value="Tetratricopeptide repeat domain"/>
    <property type="match status" value="2"/>
</dbReference>
<feature type="compositionally biased region" description="Polar residues" evidence="17">
    <location>
        <begin position="1122"/>
        <end position="1140"/>
    </location>
</feature>
<evidence type="ECO:0000256" key="6">
    <source>
        <dbReference type="ARBA" id="ARBA00022729"/>
    </source>
</evidence>
<comment type="caution">
    <text evidence="19">The sequence shown here is derived from an EMBL/GenBank/DDBJ whole genome shotgun (WGS) entry which is preliminary data.</text>
</comment>
<feature type="region of interest" description="Disordered" evidence="17">
    <location>
        <begin position="932"/>
        <end position="1045"/>
    </location>
</feature>
<dbReference type="SMART" id="SM00671">
    <property type="entry name" value="SEL1"/>
    <property type="match status" value="10"/>
</dbReference>
<dbReference type="PANTHER" id="PTHR11102:SF160">
    <property type="entry name" value="ERAD-ASSOCIATED E3 UBIQUITIN-PROTEIN LIGASE COMPONENT HRD3"/>
    <property type="match status" value="1"/>
</dbReference>
<feature type="compositionally biased region" description="Polar residues" evidence="17">
    <location>
        <begin position="1153"/>
        <end position="1178"/>
    </location>
</feature>
<feature type="region of interest" description="Disordered" evidence="17">
    <location>
        <begin position="520"/>
        <end position="544"/>
    </location>
</feature>
<evidence type="ECO:0000256" key="17">
    <source>
        <dbReference type="SAM" id="MobiDB-lite"/>
    </source>
</evidence>
<dbReference type="InterPro" id="IPR055163">
    <property type="entry name" value="ALK/LTK-like_GRD"/>
</dbReference>
<comment type="similarity">
    <text evidence="16">Belongs to the sel-1 family.</text>
</comment>
<evidence type="ECO:0000256" key="13">
    <source>
        <dbReference type="ARBA" id="ARBA00023157"/>
    </source>
</evidence>
<dbReference type="PROSITE" id="PS50011">
    <property type="entry name" value="PROTEIN_KINASE_DOM"/>
    <property type="match status" value="1"/>
</dbReference>
<evidence type="ECO:0000256" key="4">
    <source>
        <dbReference type="ARBA" id="ARBA00022679"/>
    </source>
</evidence>
<dbReference type="Pfam" id="PF08238">
    <property type="entry name" value="Sel1"/>
    <property type="match status" value="10"/>
</dbReference>
<dbReference type="EC" id="2.7.10.1" evidence="2"/>
<evidence type="ECO:0000256" key="9">
    <source>
        <dbReference type="ARBA" id="ARBA00022840"/>
    </source>
</evidence>
<feature type="region of interest" description="Disordered" evidence="17">
    <location>
        <begin position="692"/>
        <end position="730"/>
    </location>
</feature>
<reference evidence="19 20" key="1">
    <citation type="submission" date="2024-04" db="EMBL/GenBank/DDBJ databases">
        <title>Tritrichomonas musculus Genome.</title>
        <authorList>
            <person name="Alves-Ferreira E."/>
            <person name="Grigg M."/>
            <person name="Lorenzi H."/>
            <person name="Galac M."/>
        </authorList>
    </citation>
    <scope>NUCLEOTIDE SEQUENCE [LARGE SCALE GENOMIC DNA]</scope>
    <source>
        <strain evidence="19 20">EAF2021</strain>
    </source>
</reference>
<keyword evidence="3" id="KW-1003">Cell membrane</keyword>
<gene>
    <name evidence="19" type="ORF">M9Y10_025120</name>
</gene>
<evidence type="ECO:0000256" key="5">
    <source>
        <dbReference type="ARBA" id="ARBA00022692"/>
    </source>
</evidence>
<dbReference type="InterPro" id="IPR011009">
    <property type="entry name" value="Kinase-like_dom_sf"/>
</dbReference>
<feature type="region of interest" description="Disordered" evidence="17">
    <location>
        <begin position="1301"/>
        <end position="1329"/>
    </location>
</feature>
<feature type="region of interest" description="Disordered" evidence="17">
    <location>
        <begin position="1552"/>
        <end position="1576"/>
    </location>
</feature>
<keyword evidence="11" id="KW-0472">Membrane</keyword>
<dbReference type="InterPro" id="IPR050767">
    <property type="entry name" value="Sel1_AlgK"/>
</dbReference>
<evidence type="ECO:0000256" key="11">
    <source>
        <dbReference type="ARBA" id="ARBA00023136"/>
    </source>
</evidence>
<keyword evidence="10" id="KW-1133">Transmembrane helix</keyword>
<feature type="compositionally biased region" description="Low complexity" evidence="17">
    <location>
        <begin position="1370"/>
        <end position="1380"/>
    </location>
</feature>
<feature type="compositionally biased region" description="Low complexity" evidence="17">
    <location>
        <begin position="978"/>
        <end position="1000"/>
    </location>
</feature>
<keyword evidence="15" id="KW-0325">Glycoprotein</keyword>
<evidence type="ECO:0000256" key="15">
    <source>
        <dbReference type="ARBA" id="ARBA00023180"/>
    </source>
</evidence>
<feature type="compositionally biased region" description="Basic and acidic residues" evidence="17">
    <location>
        <begin position="661"/>
        <end position="671"/>
    </location>
</feature>
<feature type="region of interest" description="Disordered" evidence="17">
    <location>
        <begin position="2486"/>
        <end position="2511"/>
    </location>
</feature>
<keyword evidence="5" id="KW-0812">Transmembrane</keyword>
<feature type="region of interest" description="Disordered" evidence="17">
    <location>
        <begin position="1365"/>
        <end position="1384"/>
    </location>
</feature>
<name>A0ABR2HAL0_9EUKA</name>